<reference evidence="4" key="1">
    <citation type="submission" date="2025-08" db="UniProtKB">
        <authorList>
            <consortium name="RefSeq"/>
        </authorList>
    </citation>
    <scope>IDENTIFICATION</scope>
    <source>
        <tissue evidence="4">Seedling</tissue>
    </source>
</reference>
<gene>
    <name evidence="4" type="primary">LOC107421879</name>
</gene>
<feature type="compositionally biased region" description="Basic residues" evidence="1">
    <location>
        <begin position="85"/>
        <end position="95"/>
    </location>
</feature>
<protein>
    <submittedName>
        <fullName evidence="4">Uncharacterized protein LOC107421879 isoform X2</fullName>
    </submittedName>
</protein>
<dbReference type="Proteomes" id="UP001652623">
    <property type="component" value="Chromosome 3"/>
</dbReference>
<dbReference type="PROSITE" id="PS50174">
    <property type="entry name" value="G_PATCH"/>
    <property type="match status" value="1"/>
</dbReference>
<dbReference type="RefSeq" id="XP_015886713.2">
    <property type="nucleotide sequence ID" value="XM_016031227.4"/>
</dbReference>
<dbReference type="PANTHER" id="PTHR20923:SF1">
    <property type="entry name" value="G PATCH DOMAIN AND ANKYRIN REPEAT-CONTAINING PROTEIN 1"/>
    <property type="match status" value="1"/>
</dbReference>
<evidence type="ECO:0000256" key="1">
    <source>
        <dbReference type="SAM" id="MobiDB-lite"/>
    </source>
</evidence>
<sequence>MGKDLEGFSGSSAAIDSSNVGFKLLKKHGWQEGTGLGISQQGRLEPVETYWKNNKRGLGAEKVKKKTVKPPETTDSNEKNDQPSKKSKALSKRMRKMQEFEKKLQEKEFERAFFREFWPDNV</sequence>
<feature type="region of interest" description="Disordered" evidence="1">
    <location>
        <begin position="55"/>
        <end position="97"/>
    </location>
</feature>
<keyword evidence="3" id="KW-1185">Reference proteome</keyword>
<evidence type="ECO:0000313" key="3">
    <source>
        <dbReference type="Proteomes" id="UP001652623"/>
    </source>
</evidence>
<organism evidence="3 4">
    <name type="scientific">Ziziphus jujuba</name>
    <name type="common">Chinese jujube</name>
    <name type="synonym">Ziziphus sativa</name>
    <dbReference type="NCBI Taxonomy" id="326968"/>
    <lineage>
        <taxon>Eukaryota</taxon>
        <taxon>Viridiplantae</taxon>
        <taxon>Streptophyta</taxon>
        <taxon>Embryophyta</taxon>
        <taxon>Tracheophyta</taxon>
        <taxon>Spermatophyta</taxon>
        <taxon>Magnoliopsida</taxon>
        <taxon>eudicotyledons</taxon>
        <taxon>Gunneridae</taxon>
        <taxon>Pentapetalae</taxon>
        <taxon>rosids</taxon>
        <taxon>fabids</taxon>
        <taxon>Rosales</taxon>
        <taxon>Rhamnaceae</taxon>
        <taxon>Paliureae</taxon>
        <taxon>Ziziphus</taxon>
    </lineage>
</organism>
<dbReference type="AlphaFoldDB" id="A0A6P4A0L5"/>
<dbReference type="SMART" id="SM00443">
    <property type="entry name" value="G_patch"/>
    <property type="match status" value="1"/>
</dbReference>
<proteinExistence type="predicted"/>
<dbReference type="GO" id="GO:0003676">
    <property type="term" value="F:nucleic acid binding"/>
    <property type="evidence" value="ECO:0007669"/>
    <property type="project" value="InterPro"/>
</dbReference>
<dbReference type="InterPro" id="IPR039146">
    <property type="entry name" value="GPANK1"/>
</dbReference>
<name>A0A6P4A0L5_ZIZJJ</name>
<dbReference type="Pfam" id="PF01585">
    <property type="entry name" value="G-patch"/>
    <property type="match status" value="1"/>
</dbReference>
<feature type="domain" description="G-patch" evidence="2">
    <location>
        <begin position="17"/>
        <end position="63"/>
    </location>
</feature>
<dbReference type="InterPro" id="IPR000467">
    <property type="entry name" value="G_patch_dom"/>
</dbReference>
<dbReference type="PANTHER" id="PTHR20923">
    <property type="entry name" value="BAT4 PROTEIN-RELATED"/>
    <property type="match status" value="1"/>
</dbReference>
<dbReference type="GeneID" id="107421879"/>
<accession>A0A6P4A0L5</accession>
<evidence type="ECO:0000259" key="2">
    <source>
        <dbReference type="PROSITE" id="PS50174"/>
    </source>
</evidence>
<evidence type="ECO:0000313" key="4">
    <source>
        <dbReference type="RefSeq" id="XP_015886713.2"/>
    </source>
</evidence>